<dbReference type="AlphaFoldDB" id="A0AAV9VSK5"/>
<sequence length="461" mass="51870">MSSSGNTTPRAGNSIVPSPGRERLPQSPNLEPLQLPNPQIPPEFPTTAETIRRIFQDTTLSHQDQDGLVESILAFIRINKEDPIDIYGTDSSDDEFDDILVGWVGKAMDEFSIHDSAARAELAARDAAQVEVPGAKQAGRDENKKRLKAVQKDEVIDAQDEDGDTLVANRYLGTRLNIDTEGDDNAESESDEVSEEKFDLSLEEEYHFMLREGEEIQAEIAWYHTRGRDILPEHFALFKRCITERIRYCVGEEKEVLDQALSESQIAWLAEPIPENSTIKVPEKEKVWIVVWSVMKFARMLLLAGGGPVRDNKHINEYVAIMIGIWWLVRCDPFDYVNKAQKGGPEVYMSVEGWITTKEPWATTMLKESLGGSFQQVCERTKARKGGDGSPVKPSSLEVKDEEDLADFISAREDFIKSLLEEALEKTTHKLSGWSKYTERRRQKARARQSGAETQDPAGAV</sequence>
<organism evidence="2 3">
    <name type="scientific">Arthrobotrys musiformis</name>
    <dbReference type="NCBI Taxonomy" id="47236"/>
    <lineage>
        <taxon>Eukaryota</taxon>
        <taxon>Fungi</taxon>
        <taxon>Dikarya</taxon>
        <taxon>Ascomycota</taxon>
        <taxon>Pezizomycotina</taxon>
        <taxon>Orbiliomycetes</taxon>
        <taxon>Orbiliales</taxon>
        <taxon>Orbiliaceae</taxon>
        <taxon>Arthrobotrys</taxon>
    </lineage>
</organism>
<reference evidence="2 3" key="1">
    <citation type="submission" date="2023-08" db="EMBL/GenBank/DDBJ databases">
        <authorList>
            <person name="Palmer J.M."/>
        </authorList>
    </citation>
    <scope>NUCLEOTIDE SEQUENCE [LARGE SCALE GENOMIC DNA]</scope>
    <source>
        <strain evidence="2 3">TWF481</strain>
    </source>
</reference>
<keyword evidence="3" id="KW-1185">Reference proteome</keyword>
<feature type="compositionally biased region" description="Polar residues" evidence="1">
    <location>
        <begin position="1"/>
        <end position="11"/>
    </location>
</feature>
<feature type="compositionally biased region" description="Low complexity" evidence="1">
    <location>
        <begin position="25"/>
        <end position="37"/>
    </location>
</feature>
<comment type="caution">
    <text evidence="2">The sequence shown here is derived from an EMBL/GenBank/DDBJ whole genome shotgun (WGS) entry which is preliminary data.</text>
</comment>
<feature type="region of interest" description="Disordered" evidence="1">
    <location>
        <begin position="431"/>
        <end position="461"/>
    </location>
</feature>
<dbReference type="Proteomes" id="UP001370758">
    <property type="component" value="Unassembled WGS sequence"/>
</dbReference>
<accession>A0AAV9VSK5</accession>
<evidence type="ECO:0000256" key="1">
    <source>
        <dbReference type="SAM" id="MobiDB-lite"/>
    </source>
</evidence>
<feature type="region of interest" description="Disordered" evidence="1">
    <location>
        <begin position="1"/>
        <end position="45"/>
    </location>
</feature>
<evidence type="ECO:0000313" key="3">
    <source>
        <dbReference type="Proteomes" id="UP001370758"/>
    </source>
</evidence>
<evidence type="ECO:0000313" key="2">
    <source>
        <dbReference type="EMBL" id="KAK6495336.1"/>
    </source>
</evidence>
<proteinExistence type="predicted"/>
<protein>
    <submittedName>
        <fullName evidence="2">Uncharacterized protein</fullName>
    </submittedName>
</protein>
<name>A0AAV9VSK5_9PEZI</name>
<dbReference type="EMBL" id="JAVHJL010000013">
    <property type="protein sequence ID" value="KAK6495336.1"/>
    <property type="molecule type" value="Genomic_DNA"/>
</dbReference>
<gene>
    <name evidence="2" type="ORF">TWF481_003360</name>
</gene>